<protein>
    <submittedName>
        <fullName evidence="2">Uncharacterized protein</fullName>
    </submittedName>
</protein>
<proteinExistence type="predicted"/>
<keyword evidence="1" id="KW-1133">Transmembrane helix</keyword>
<dbReference type="EMBL" id="CP042345">
    <property type="protein sequence ID" value="QEA15220.1"/>
    <property type="molecule type" value="Genomic_DNA"/>
</dbReference>
<reference evidence="2 3" key="1">
    <citation type="journal article" date="2013" name="J. Microbiol. Biotechnol.">
        <title>Novosphingobium ginsenosidimutans sp. nov., with the ability to convert ginsenoside.</title>
        <authorList>
            <person name="Kim J.K."/>
            <person name="He D."/>
            <person name="Liu Q.M."/>
            <person name="Park H.Y."/>
            <person name="Jung M.S."/>
            <person name="Yoon M.H."/>
            <person name="Kim S.C."/>
            <person name="Im W.T."/>
        </authorList>
    </citation>
    <scope>NUCLEOTIDE SEQUENCE [LARGE SCALE GENOMIC DNA]</scope>
    <source>
        <strain evidence="2 3">FW-6</strain>
    </source>
</reference>
<gene>
    <name evidence="2" type="ORF">FRF71_03165</name>
</gene>
<dbReference type="Proteomes" id="UP000321172">
    <property type="component" value="Chromosome"/>
</dbReference>
<organism evidence="2 3">
    <name type="scientific">Novosphingobium ginsenosidimutans</name>
    <dbReference type="NCBI Taxonomy" id="1176536"/>
    <lineage>
        <taxon>Bacteria</taxon>
        <taxon>Pseudomonadati</taxon>
        <taxon>Pseudomonadota</taxon>
        <taxon>Alphaproteobacteria</taxon>
        <taxon>Sphingomonadales</taxon>
        <taxon>Sphingomonadaceae</taxon>
        <taxon>Novosphingobium</taxon>
    </lineage>
</organism>
<keyword evidence="1" id="KW-0812">Transmembrane</keyword>
<dbReference type="AlphaFoldDB" id="A0A5B8S1J0"/>
<evidence type="ECO:0000313" key="3">
    <source>
        <dbReference type="Proteomes" id="UP000321172"/>
    </source>
</evidence>
<dbReference type="RefSeq" id="WP_147089200.1">
    <property type="nucleotide sequence ID" value="NZ_BAABJD010000001.1"/>
</dbReference>
<evidence type="ECO:0000313" key="2">
    <source>
        <dbReference type="EMBL" id="QEA15220.1"/>
    </source>
</evidence>
<keyword evidence="1" id="KW-0472">Membrane</keyword>
<sequence>MNLFKAVFPAALLSWLVSSAIGGQGSRGAWLTIERLHFQQHSMFWSWPLFVIGTVVAWALFTMTPK</sequence>
<evidence type="ECO:0000256" key="1">
    <source>
        <dbReference type="SAM" id="Phobius"/>
    </source>
</evidence>
<name>A0A5B8S1J0_9SPHN</name>
<keyword evidence="3" id="KW-1185">Reference proteome</keyword>
<accession>A0A5B8S1J0</accession>
<feature type="transmembrane region" description="Helical" evidence="1">
    <location>
        <begin position="44"/>
        <end position="61"/>
    </location>
</feature>
<dbReference type="OrthoDB" id="7433080at2"/>
<dbReference type="KEGG" id="ngf:FRF71_03165"/>